<dbReference type="AlphaFoldDB" id="A0A9W8YHM5"/>
<keyword evidence="8" id="KW-1185">Reference proteome</keyword>
<dbReference type="Proteomes" id="UP001140560">
    <property type="component" value="Unassembled WGS sequence"/>
</dbReference>
<keyword evidence="5" id="KW-0472">Membrane</keyword>
<reference evidence="7" key="1">
    <citation type="submission" date="2022-10" db="EMBL/GenBank/DDBJ databases">
        <title>Tapping the CABI collections for fungal endophytes: first genome assemblies for Collariella, Neodidymelliopsis, Ascochyta clinopodiicola, Didymella pomorum, Didymosphaeria variabile, Neocosmospora piperis and Neocucurbitaria cava.</title>
        <authorList>
            <person name="Hill R."/>
        </authorList>
    </citation>
    <scope>NUCLEOTIDE SEQUENCE</scope>
    <source>
        <strain evidence="7">IMI 356814</strain>
    </source>
</reference>
<accession>A0A9W8YHM5</accession>
<gene>
    <name evidence="7" type="ORF">N0V83_000517</name>
</gene>
<dbReference type="OrthoDB" id="413313at2759"/>
<name>A0A9W8YHM5_9PLEO</name>
<sequence>MSFVVDQVRRLDSQLDRLQLSTTRTGASFSTLTAAEAHDPAKAARIAHLQNLIKSLSTTASSKSSLIPAGKILEALQRADISSTCSTCNQWFAQGEDNTYVDDDGNRADASYEHELEWLLLSKATTQAYGQVLSTILEQTIPLEDDLWYWDDILSTYRFAGLYSIQTSPIRLWKWSQEIYHDVRSRGGQLANGWSQFYGLVKNAVQERSIANIQQRVVSPLALVRNEGRRKRAALRKIRLVNANALGVLLGEGLGNESFQDDGTQSPGLSTQGGSRHRWKSTVSKSIALMDAVIQSVNTAELSVDKFDDSVASLTQDDQYYELHEPTGERTATTLRPADVAERLEYLLRHALPSYSTSFNTAVKENGRPSRLIRYWLPATVLLISSTTILRIFVNRREEILTWIREFGQTIIDFWSNWVVEPAKKVIGTIRHDEDSEVSIMSKRSLEADRASLERMVVDFAVKNPEGPALNDTEIADIRAKVREGDLTTVLRSYERDIQSPVKGAIVGNLASALLIQVQKTKVDVEVAMSGIDSILKSQELLFGFIGLTPGLLVSIGAYRWLRGVFSSRKGVQQWAKQGRMLLILRNIDRILTGATPTEFGEISYKDHGLLLCEVHLLRQAASGILPRRIFHDFLVEIDELVDVRSGLERQQKVVERIRWAYSKWFT</sequence>
<comment type="subcellular location">
    <subcellularLocation>
        <location evidence="1">Mitochondrion membrane</location>
        <topology evidence="1">Multi-pass membrane protein</topology>
    </subcellularLocation>
</comment>
<dbReference type="EMBL" id="JAPEUY010000001">
    <property type="protein sequence ID" value="KAJ4377688.1"/>
    <property type="molecule type" value="Genomic_DNA"/>
</dbReference>
<feature type="compositionally biased region" description="Polar residues" evidence="6">
    <location>
        <begin position="261"/>
        <end position="274"/>
    </location>
</feature>
<dbReference type="PANTHER" id="PTHR28234">
    <property type="entry name" value="NUCLEAR CONTROL OF ATPASE PROTEIN 2"/>
    <property type="match status" value="1"/>
</dbReference>
<evidence type="ECO:0000313" key="8">
    <source>
        <dbReference type="Proteomes" id="UP001140560"/>
    </source>
</evidence>
<evidence type="ECO:0000313" key="7">
    <source>
        <dbReference type="EMBL" id="KAJ4377688.1"/>
    </source>
</evidence>
<comment type="caution">
    <text evidence="7">The sequence shown here is derived from an EMBL/GenBank/DDBJ whole genome shotgun (WGS) entry which is preliminary data.</text>
</comment>
<dbReference type="Pfam" id="PF08637">
    <property type="entry name" value="NCA2"/>
    <property type="match status" value="1"/>
</dbReference>
<evidence type="ECO:0000256" key="3">
    <source>
        <dbReference type="ARBA" id="ARBA00022989"/>
    </source>
</evidence>
<dbReference type="GO" id="GO:0005741">
    <property type="term" value="C:mitochondrial outer membrane"/>
    <property type="evidence" value="ECO:0007669"/>
    <property type="project" value="TreeGrafter"/>
</dbReference>
<evidence type="ECO:0000256" key="2">
    <source>
        <dbReference type="ARBA" id="ARBA00022692"/>
    </source>
</evidence>
<protein>
    <recommendedName>
        <fullName evidence="9">NCA2-domain-containing protein</fullName>
    </recommendedName>
</protein>
<keyword evidence="4" id="KW-0496">Mitochondrion</keyword>
<feature type="region of interest" description="Disordered" evidence="6">
    <location>
        <begin position="257"/>
        <end position="277"/>
    </location>
</feature>
<organism evidence="7 8">
    <name type="scientific">Neocucurbitaria cava</name>
    <dbReference type="NCBI Taxonomy" id="798079"/>
    <lineage>
        <taxon>Eukaryota</taxon>
        <taxon>Fungi</taxon>
        <taxon>Dikarya</taxon>
        <taxon>Ascomycota</taxon>
        <taxon>Pezizomycotina</taxon>
        <taxon>Dothideomycetes</taxon>
        <taxon>Pleosporomycetidae</taxon>
        <taxon>Pleosporales</taxon>
        <taxon>Pleosporineae</taxon>
        <taxon>Cucurbitariaceae</taxon>
        <taxon>Neocucurbitaria</taxon>
    </lineage>
</organism>
<keyword evidence="2" id="KW-0812">Transmembrane</keyword>
<dbReference type="InterPro" id="IPR013946">
    <property type="entry name" value="NCA2-like"/>
</dbReference>
<evidence type="ECO:0000256" key="4">
    <source>
        <dbReference type="ARBA" id="ARBA00023128"/>
    </source>
</evidence>
<keyword evidence="3" id="KW-1133">Transmembrane helix</keyword>
<dbReference type="PANTHER" id="PTHR28234:SF1">
    <property type="entry name" value="NUCLEAR CONTROL OF ATPASE PROTEIN 2"/>
    <property type="match status" value="1"/>
</dbReference>
<evidence type="ECO:0000256" key="6">
    <source>
        <dbReference type="SAM" id="MobiDB-lite"/>
    </source>
</evidence>
<proteinExistence type="predicted"/>
<evidence type="ECO:0008006" key="9">
    <source>
        <dbReference type="Google" id="ProtNLM"/>
    </source>
</evidence>
<evidence type="ECO:0000256" key="1">
    <source>
        <dbReference type="ARBA" id="ARBA00004225"/>
    </source>
</evidence>
<evidence type="ECO:0000256" key="5">
    <source>
        <dbReference type="ARBA" id="ARBA00023136"/>
    </source>
</evidence>